<dbReference type="AlphaFoldDB" id="A0A0G1B6V0"/>
<gene>
    <name evidence="1" type="ORF">UU93_C0001G0049</name>
</gene>
<dbReference type="STRING" id="1618356.UU93_C0001G0049"/>
<dbReference type="EMBL" id="LCCN01000001">
    <property type="protein sequence ID" value="KKS33218.1"/>
    <property type="molecule type" value="Genomic_DNA"/>
</dbReference>
<name>A0A0G1B6V0_9BACT</name>
<comment type="caution">
    <text evidence="1">The sequence shown here is derived from an EMBL/GenBank/DDBJ whole genome shotgun (WGS) entry which is preliminary data.</text>
</comment>
<proteinExistence type="predicted"/>
<evidence type="ECO:0008006" key="3">
    <source>
        <dbReference type="Google" id="ProtNLM"/>
    </source>
</evidence>
<reference evidence="1 2" key="1">
    <citation type="journal article" date="2015" name="Nature">
        <title>rRNA introns, odd ribosomes, and small enigmatic genomes across a large radiation of phyla.</title>
        <authorList>
            <person name="Brown C.T."/>
            <person name="Hug L.A."/>
            <person name="Thomas B.C."/>
            <person name="Sharon I."/>
            <person name="Castelle C.J."/>
            <person name="Singh A."/>
            <person name="Wilkins M.J."/>
            <person name="Williams K.H."/>
            <person name="Banfield J.F."/>
        </authorList>
    </citation>
    <scope>NUCLEOTIDE SEQUENCE [LARGE SCALE GENOMIC DNA]</scope>
</reference>
<sequence length="129" mass="14771">MDHVAIMNKKFGDLIAKILSGEKRIESRWSKNKIAPWGKVHPNDVIYFKQPGGNVEAKAEVEIVRQFERKDFNEARKLFSVPDAWTKNKNYCVLMWLKNPKKVSPFRINKSGFGSAAAWLSDFKISNGS</sequence>
<organism evidence="1 2">
    <name type="scientific">Candidatus Amesbacteria bacterium GW2011_GWA2_42_12</name>
    <dbReference type="NCBI Taxonomy" id="1618356"/>
    <lineage>
        <taxon>Bacteria</taxon>
        <taxon>Candidatus Amesiibacteriota</taxon>
    </lineage>
</organism>
<protein>
    <recommendedName>
        <fullName evidence="3">ASCH domain-containing protein</fullName>
    </recommendedName>
</protein>
<dbReference type="Gene3D" id="2.30.130.30">
    <property type="entry name" value="Hypothetical protein"/>
    <property type="match status" value="1"/>
</dbReference>
<dbReference type="Proteomes" id="UP000034160">
    <property type="component" value="Unassembled WGS sequence"/>
</dbReference>
<evidence type="ECO:0000313" key="2">
    <source>
        <dbReference type="Proteomes" id="UP000034160"/>
    </source>
</evidence>
<accession>A0A0G1B6V0</accession>
<evidence type="ECO:0000313" key="1">
    <source>
        <dbReference type="EMBL" id="KKS33218.1"/>
    </source>
</evidence>